<comment type="caution">
    <text evidence="1">The sequence shown here is derived from an EMBL/GenBank/DDBJ whole genome shotgun (WGS) entry which is preliminary data.</text>
</comment>
<reference evidence="1 2" key="1">
    <citation type="journal article" date="2022" name="G3 (Bethesda)">
        <title>Whole-genome sequence and methylome profiling of the almond [Prunus dulcis (Mill.) D.A. Webb] cultivar 'Nonpareil'.</title>
        <authorList>
            <person name="D'Amico-Willman K.M."/>
            <person name="Ouma W.Z."/>
            <person name="Meulia T."/>
            <person name="Sideli G.M."/>
            <person name="Gradziel T.M."/>
            <person name="Fresnedo-Ramirez J."/>
        </authorList>
    </citation>
    <scope>NUCLEOTIDE SEQUENCE [LARGE SCALE GENOMIC DNA]</scope>
    <source>
        <strain evidence="1">Clone GOH B32 T37-40</strain>
    </source>
</reference>
<sequence>MPYTHGDLLDRGQEVYLATGSLYEVEIDAPQLDVLEIEESVFAKFKIGNFKQLREVKLQSGFYEAKRQLGELGELLVLLREIFSTINTASISTSCLVVGDGAFKV</sequence>
<protein>
    <submittedName>
        <fullName evidence="1">Uncharacterized protein</fullName>
    </submittedName>
</protein>
<evidence type="ECO:0000313" key="2">
    <source>
        <dbReference type="Proteomes" id="UP001054821"/>
    </source>
</evidence>
<evidence type="ECO:0000313" key="1">
    <source>
        <dbReference type="EMBL" id="KAI5352648.1"/>
    </source>
</evidence>
<keyword evidence="2" id="KW-1185">Reference proteome</keyword>
<dbReference type="Proteomes" id="UP001054821">
    <property type="component" value="Chromosome 1"/>
</dbReference>
<dbReference type="AlphaFoldDB" id="A0AAD4ZR01"/>
<gene>
    <name evidence="1" type="ORF">L3X38_005539</name>
</gene>
<name>A0AAD4ZR01_PRUDU</name>
<organism evidence="1 2">
    <name type="scientific">Prunus dulcis</name>
    <name type="common">Almond</name>
    <name type="synonym">Amygdalus dulcis</name>
    <dbReference type="NCBI Taxonomy" id="3755"/>
    <lineage>
        <taxon>Eukaryota</taxon>
        <taxon>Viridiplantae</taxon>
        <taxon>Streptophyta</taxon>
        <taxon>Embryophyta</taxon>
        <taxon>Tracheophyta</taxon>
        <taxon>Spermatophyta</taxon>
        <taxon>Magnoliopsida</taxon>
        <taxon>eudicotyledons</taxon>
        <taxon>Gunneridae</taxon>
        <taxon>Pentapetalae</taxon>
        <taxon>rosids</taxon>
        <taxon>fabids</taxon>
        <taxon>Rosales</taxon>
        <taxon>Rosaceae</taxon>
        <taxon>Amygdaloideae</taxon>
        <taxon>Amygdaleae</taxon>
        <taxon>Prunus</taxon>
    </lineage>
</organism>
<accession>A0AAD4ZR01</accession>
<dbReference type="EMBL" id="JAJFAZ020000001">
    <property type="protein sequence ID" value="KAI5352648.1"/>
    <property type="molecule type" value="Genomic_DNA"/>
</dbReference>
<proteinExistence type="predicted"/>